<protein>
    <submittedName>
        <fullName evidence="1">Uncharacterized protein</fullName>
    </submittedName>
</protein>
<name>D8Q6H8_SCHCM</name>
<evidence type="ECO:0000313" key="1">
    <source>
        <dbReference type="EMBL" id="EFI96239.1"/>
    </source>
</evidence>
<proteinExistence type="predicted"/>
<dbReference type="VEuPathDB" id="FungiDB:SCHCODRAFT_02627679"/>
<dbReference type="AlphaFoldDB" id="D8Q6H8"/>
<dbReference type="EMBL" id="GL377307">
    <property type="protein sequence ID" value="EFI96239.1"/>
    <property type="molecule type" value="Genomic_DNA"/>
</dbReference>
<reference evidence="1 2" key="1">
    <citation type="journal article" date="2010" name="Nat. Biotechnol.">
        <title>Genome sequence of the model mushroom Schizophyllum commune.</title>
        <authorList>
            <person name="Ohm R.A."/>
            <person name="de Jong J.F."/>
            <person name="Lugones L.G."/>
            <person name="Aerts A."/>
            <person name="Kothe E."/>
            <person name="Stajich J.E."/>
            <person name="de Vries R.P."/>
            <person name="Record E."/>
            <person name="Levasseur A."/>
            <person name="Baker S.E."/>
            <person name="Bartholomew K.A."/>
            <person name="Coutinho P.M."/>
            <person name="Erdmann S."/>
            <person name="Fowler T.J."/>
            <person name="Gathman A.C."/>
            <person name="Lombard V."/>
            <person name="Henrissat B."/>
            <person name="Knabe N."/>
            <person name="Kuees U."/>
            <person name="Lilly W.W."/>
            <person name="Lindquist E."/>
            <person name="Lucas S."/>
            <person name="Magnuson J.K."/>
            <person name="Piumi F."/>
            <person name="Raudaskoski M."/>
            <person name="Salamov A."/>
            <person name="Schmutz J."/>
            <person name="Schwarze F.W.M.R."/>
            <person name="vanKuyk P.A."/>
            <person name="Horton J.S."/>
            <person name="Grigoriev I.V."/>
            <person name="Woesten H.A.B."/>
        </authorList>
    </citation>
    <scope>NUCLEOTIDE SEQUENCE [LARGE SCALE GENOMIC DNA]</scope>
    <source>
        <strain evidence="2">H4-8 / FGSC 9210</strain>
    </source>
</reference>
<evidence type="ECO:0000313" key="2">
    <source>
        <dbReference type="Proteomes" id="UP000007431"/>
    </source>
</evidence>
<feature type="non-terminal residue" evidence="1">
    <location>
        <position position="185"/>
    </location>
</feature>
<gene>
    <name evidence="1" type="ORF">SCHCODRAFT_110169</name>
</gene>
<sequence length="185" mass="22698">MLNNPHRYARLGRLALPYGSKARYIYARKARCKFRFFRAKDTEVRFLLPQRRYLPKDARPTIDQYLVNWLPSVTMNNHNRRLRTHGILAQDLAHAREEYMAETAQITTEDDRKRHKAALFERYRARYRKSRVLCSFQCYLDQWRRGWDTDMKLLRRKNERRLRRIAKKKHNMRDSEENEWRGIVI</sequence>
<organism evidence="2">
    <name type="scientific">Schizophyllum commune (strain H4-8 / FGSC 9210)</name>
    <name type="common">Split gill fungus</name>
    <dbReference type="NCBI Taxonomy" id="578458"/>
    <lineage>
        <taxon>Eukaryota</taxon>
        <taxon>Fungi</taxon>
        <taxon>Dikarya</taxon>
        <taxon>Basidiomycota</taxon>
        <taxon>Agaricomycotina</taxon>
        <taxon>Agaricomycetes</taxon>
        <taxon>Agaricomycetidae</taxon>
        <taxon>Agaricales</taxon>
        <taxon>Schizophyllaceae</taxon>
        <taxon>Schizophyllum</taxon>
    </lineage>
</organism>
<keyword evidence="2" id="KW-1185">Reference proteome</keyword>
<accession>D8Q6H8</accession>
<dbReference type="Proteomes" id="UP000007431">
    <property type="component" value="Unassembled WGS sequence"/>
</dbReference>
<dbReference type="HOGENOM" id="CLU_1462144_0_0_1"/>
<dbReference type="InParanoid" id="D8Q6H8"/>